<dbReference type="STRING" id="1159556.A0A063C2M4"/>
<evidence type="ECO:0000313" key="2">
    <source>
        <dbReference type="EMBL" id="GAO18939.1"/>
    </source>
</evidence>
<evidence type="ECO:0000313" key="3">
    <source>
        <dbReference type="EMBL" id="QUC19126.1"/>
    </source>
</evidence>
<gene>
    <name evidence="3" type="ORF">UV8b_03367</name>
    <name evidence="2" type="ORF">UVI_02058770</name>
</gene>
<dbReference type="KEGG" id="uvi:66064145"/>
<dbReference type="GeneID" id="66064145"/>
<feature type="signal peptide" evidence="1">
    <location>
        <begin position="1"/>
        <end position="21"/>
    </location>
</feature>
<evidence type="ECO:0000256" key="1">
    <source>
        <dbReference type="SAM" id="SignalP"/>
    </source>
</evidence>
<reference evidence="3" key="3">
    <citation type="submission" date="2020-03" db="EMBL/GenBank/DDBJ databases">
        <title>A mixture of massive structural variations and highly conserved coding sequences in Ustilaginoidea virens genome.</title>
        <authorList>
            <person name="Zhang K."/>
            <person name="Zhao Z."/>
            <person name="Zhang Z."/>
            <person name="Li Y."/>
            <person name="Hsiang T."/>
            <person name="Sun W."/>
        </authorList>
    </citation>
    <scope>NUCLEOTIDE SEQUENCE</scope>
    <source>
        <strain evidence="3">UV-8b</strain>
    </source>
</reference>
<proteinExistence type="predicted"/>
<dbReference type="Proteomes" id="UP000027002">
    <property type="component" value="Chromosome 3"/>
</dbReference>
<dbReference type="HOGENOM" id="CLU_083650_1_1_1"/>
<dbReference type="EMBL" id="CP072755">
    <property type="protein sequence ID" value="QUC19126.1"/>
    <property type="molecule type" value="Genomic_DNA"/>
</dbReference>
<evidence type="ECO:0000313" key="5">
    <source>
        <dbReference type="Proteomes" id="UP000054053"/>
    </source>
</evidence>
<feature type="chain" id="PRO_5010012006" evidence="1">
    <location>
        <begin position="22"/>
        <end position="167"/>
    </location>
</feature>
<dbReference type="PANTHER" id="PTHR36195">
    <property type="entry name" value="DOMAIN PROTEIN, PUTATIVE (AFU_ORTHOLOGUE AFUA_5G01990)-RELATED-RELATED"/>
    <property type="match status" value="1"/>
</dbReference>
<dbReference type="Proteomes" id="UP000054053">
    <property type="component" value="Unassembled WGS sequence"/>
</dbReference>
<dbReference type="PANTHER" id="PTHR36195:SF4">
    <property type="entry name" value="DOMAIN PROTEIN, PUTATIVE (AFU_ORTHOLOGUE AFUA_5G01990)-RELATED"/>
    <property type="match status" value="1"/>
</dbReference>
<dbReference type="AlphaFoldDB" id="A0A063C2M4"/>
<sequence length="167" mass="17888">MLGQAKALALMTLGLTQAASAVGHAYVYNNCDFGVTLWSVGSNIAPSNYLDSRSNYFETFTVDPTTGGRALKITREPDGLFTAKPQTVFAYNLRDGAVWYDLNDVYGDPFAGHKLLLRSADRSCPSIVWPQGIPPGGSQVKNCRDGADVILTLCAERPIPGAAEESA</sequence>
<reference evidence="5" key="2">
    <citation type="journal article" date="2016" name="Genome Announc.">
        <title>Genome sequence of Ustilaginoidea virens IPU010, a rice pathogenic fungus causing false smut.</title>
        <authorList>
            <person name="Kumagai T."/>
            <person name="Ishii T."/>
            <person name="Terai G."/>
            <person name="Umemura M."/>
            <person name="Machida M."/>
            <person name="Asai K."/>
        </authorList>
    </citation>
    <scope>NUCLEOTIDE SEQUENCE [LARGE SCALE GENOMIC DNA]</scope>
    <source>
        <strain evidence="5">IPU010</strain>
    </source>
</reference>
<dbReference type="Pfam" id="PF04681">
    <property type="entry name" value="Bys1"/>
    <property type="match status" value="1"/>
</dbReference>
<reference evidence="2" key="1">
    <citation type="journal article" date="2016" name="Genome Announc.">
        <title>Genome Sequence of Ustilaginoidea virens IPU010, a Rice Pathogenic Fungus Causing False Smut.</title>
        <authorList>
            <person name="Kumagai T."/>
            <person name="Ishii T."/>
            <person name="Terai G."/>
            <person name="Umemura M."/>
            <person name="Machida M."/>
            <person name="Asai K."/>
        </authorList>
    </citation>
    <scope>NUCLEOTIDE SEQUENCE [LARGE SCALE GENOMIC DNA]</scope>
    <source>
        <strain evidence="2">IPU010</strain>
    </source>
</reference>
<dbReference type="OrthoDB" id="3682664at2759"/>
<dbReference type="EMBL" id="BBTG02000056">
    <property type="protein sequence ID" value="GAO18939.1"/>
    <property type="molecule type" value="Genomic_DNA"/>
</dbReference>
<protein>
    <submittedName>
        <fullName evidence="2">Uncharacterized protein</fullName>
    </submittedName>
</protein>
<organism evidence="2 5">
    <name type="scientific">Ustilaginoidea virens</name>
    <name type="common">Rice false smut fungus</name>
    <name type="synonym">Villosiclava virens</name>
    <dbReference type="NCBI Taxonomy" id="1159556"/>
    <lineage>
        <taxon>Eukaryota</taxon>
        <taxon>Fungi</taxon>
        <taxon>Dikarya</taxon>
        <taxon>Ascomycota</taxon>
        <taxon>Pezizomycotina</taxon>
        <taxon>Sordariomycetes</taxon>
        <taxon>Hypocreomycetidae</taxon>
        <taxon>Hypocreales</taxon>
        <taxon>Clavicipitaceae</taxon>
        <taxon>Ustilaginoidea</taxon>
    </lineage>
</organism>
<evidence type="ECO:0000313" key="4">
    <source>
        <dbReference type="Proteomes" id="UP000027002"/>
    </source>
</evidence>
<accession>A0A063C2M4</accession>
<keyword evidence="1" id="KW-0732">Signal</keyword>
<dbReference type="InterPro" id="IPR006771">
    <property type="entry name" value="CetA-like"/>
</dbReference>
<name>A0A063C2M4_USTVR</name>
<keyword evidence="4" id="KW-1185">Reference proteome</keyword>
<dbReference type="RefSeq" id="XP_042996799.1">
    <property type="nucleotide sequence ID" value="XM_043140865.1"/>
</dbReference>